<organism evidence="1">
    <name type="scientific">marine sediment metagenome</name>
    <dbReference type="NCBI Taxonomy" id="412755"/>
    <lineage>
        <taxon>unclassified sequences</taxon>
        <taxon>metagenomes</taxon>
        <taxon>ecological metagenomes</taxon>
    </lineage>
</organism>
<gene>
    <name evidence="1" type="ORF">LCGC14_1113080</name>
</gene>
<evidence type="ECO:0000313" key="1">
    <source>
        <dbReference type="EMBL" id="KKN02892.1"/>
    </source>
</evidence>
<comment type="caution">
    <text evidence="1">The sequence shown here is derived from an EMBL/GenBank/DDBJ whole genome shotgun (WGS) entry which is preliminary data.</text>
</comment>
<dbReference type="AlphaFoldDB" id="A0A0F9MU34"/>
<reference evidence="1" key="1">
    <citation type="journal article" date="2015" name="Nature">
        <title>Complex archaea that bridge the gap between prokaryotes and eukaryotes.</title>
        <authorList>
            <person name="Spang A."/>
            <person name="Saw J.H."/>
            <person name="Jorgensen S.L."/>
            <person name="Zaremba-Niedzwiedzka K."/>
            <person name="Martijn J."/>
            <person name="Lind A.E."/>
            <person name="van Eijk R."/>
            <person name="Schleper C."/>
            <person name="Guy L."/>
            <person name="Ettema T.J."/>
        </authorList>
    </citation>
    <scope>NUCLEOTIDE SEQUENCE</scope>
</reference>
<dbReference type="EMBL" id="LAZR01005095">
    <property type="protein sequence ID" value="KKN02892.1"/>
    <property type="molecule type" value="Genomic_DNA"/>
</dbReference>
<sequence>MNQSRFQVRLDEAYTKLTPKAVEFLECRRTVNKDIKALNITQLSRTSVSRWKQIDAFQQAYWLVTEEEPKIKAQRLIDAAQVLEMEDAKSEDASQEAAVTSPVEDLLLVGPVAIAEFARQELARLASQHMPSLFARLWEIVEDGKHADALRAAESLMKLMDINPQTMNPEEMDEVKRKVIEWTKLKINKSPSIEEVREEIGELNES</sequence>
<proteinExistence type="predicted"/>
<accession>A0A0F9MU34</accession>
<name>A0A0F9MU34_9ZZZZ</name>
<protein>
    <submittedName>
        <fullName evidence="1">Uncharacterized protein</fullName>
    </submittedName>
</protein>